<sequence length="77" mass="9090">MPKIRFEYPARYRIKFQGRDFQNLTILNNLTLKLEGEGCIVVEGEMKDQAELLGVLNTLYDNHYSIVSVQFLEHEWN</sequence>
<dbReference type="Proteomes" id="UP001209885">
    <property type="component" value="Unassembled WGS sequence"/>
</dbReference>
<organism evidence="1 2">
    <name type="scientific">Mangrovivirga halotolerans</name>
    <dbReference type="NCBI Taxonomy" id="2993936"/>
    <lineage>
        <taxon>Bacteria</taxon>
        <taxon>Pseudomonadati</taxon>
        <taxon>Bacteroidota</taxon>
        <taxon>Cytophagia</taxon>
        <taxon>Cytophagales</taxon>
        <taxon>Mangrovivirgaceae</taxon>
        <taxon>Mangrovivirga</taxon>
    </lineage>
</organism>
<comment type="caution">
    <text evidence="1">The sequence shown here is derived from an EMBL/GenBank/DDBJ whole genome shotgun (WGS) entry which is preliminary data.</text>
</comment>
<reference evidence="1 2" key="1">
    <citation type="submission" date="2022-11" db="EMBL/GenBank/DDBJ databases">
        <title>The characterization of three novel Bacteroidetes species and genomic analysis of their roles in tidal elemental geochemical cycles.</title>
        <authorList>
            <person name="Ma K."/>
        </authorList>
    </citation>
    <scope>NUCLEOTIDE SEQUENCE [LARGE SCALE GENOMIC DNA]</scope>
    <source>
        <strain evidence="1 2">M17</strain>
    </source>
</reference>
<evidence type="ECO:0000313" key="1">
    <source>
        <dbReference type="EMBL" id="MCX2744153.1"/>
    </source>
</evidence>
<accession>A0ABT3RRI0</accession>
<proteinExistence type="predicted"/>
<dbReference type="EMBL" id="JAPFQN010000005">
    <property type="protein sequence ID" value="MCX2744153.1"/>
    <property type="molecule type" value="Genomic_DNA"/>
</dbReference>
<keyword evidence="2" id="KW-1185">Reference proteome</keyword>
<dbReference type="RefSeq" id="WP_266056619.1">
    <property type="nucleotide sequence ID" value="NZ_JAPFQN010000005.1"/>
</dbReference>
<gene>
    <name evidence="1" type="ORF">OO013_09765</name>
</gene>
<protein>
    <submittedName>
        <fullName evidence="1">Uncharacterized protein</fullName>
    </submittedName>
</protein>
<name>A0ABT3RRI0_9BACT</name>
<evidence type="ECO:0000313" key="2">
    <source>
        <dbReference type="Proteomes" id="UP001209885"/>
    </source>
</evidence>